<protein>
    <submittedName>
        <fullName evidence="1">Uncharacterized protein</fullName>
    </submittedName>
</protein>
<organism evidence="1 2">
    <name type="scientific">Flavobacterium johnsoniae</name>
    <name type="common">Cytophaga johnsonae</name>
    <dbReference type="NCBI Taxonomy" id="986"/>
    <lineage>
        <taxon>Bacteria</taxon>
        <taxon>Pseudomonadati</taxon>
        <taxon>Bacteroidota</taxon>
        <taxon>Flavobacteriia</taxon>
        <taxon>Flavobacteriales</taxon>
        <taxon>Flavobacteriaceae</taxon>
        <taxon>Flavobacterium</taxon>
    </lineage>
</organism>
<dbReference type="AlphaFoldDB" id="A0A1M5G8B9"/>
<accession>A0A1M5G8B9</accession>
<evidence type="ECO:0000313" key="2">
    <source>
        <dbReference type="Proteomes" id="UP000184112"/>
    </source>
</evidence>
<dbReference type="EMBL" id="FQWH01000001">
    <property type="protein sequence ID" value="SHF99993.1"/>
    <property type="molecule type" value="Genomic_DNA"/>
</dbReference>
<evidence type="ECO:0000313" key="1">
    <source>
        <dbReference type="EMBL" id="SHF99993.1"/>
    </source>
</evidence>
<sequence>MRKPRKHNVYGVSFFYHVVNHVVIIFSSNLDTNLDNAKSFGYLCIN</sequence>
<proteinExistence type="predicted"/>
<reference evidence="1 2" key="1">
    <citation type="submission" date="2016-11" db="EMBL/GenBank/DDBJ databases">
        <authorList>
            <person name="Jaros S."/>
            <person name="Januszkiewicz K."/>
            <person name="Wedrychowicz H."/>
        </authorList>
    </citation>
    <scope>NUCLEOTIDE SEQUENCE [LARGE SCALE GENOMIC DNA]</scope>
    <source>
        <strain evidence="1 2">DSM 6792</strain>
    </source>
</reference>
<gene>
    <name evidence="1" type="ORF">SAMN05444388_101299</name>
</gene>
<dbReference type="Proteomes" id="UP000184112">
    <property type="component" value="Unassembled WGS sequence"/>
</dbReference>
<name>A0A1M5G8B9_FLAJO</name>